<dbReference type="InterPro" id="IPR020904">
    <property type="entry name" value="Sc_DH/Rdtase_CS"/>
</dbReference>
<dbReference type="EMBL" id="GL883015">
    <property type="protein sequence ID" value="EGG19366.1"/>
    <property type="molecule type" value="Genomic_DNA"/>
</dbReference>
<evidence type="ECO:0000256" key="1">
    <source>
        <dbReference type="ARBA" id="ARBA00006484"/>
    </source>
</evidence>
<dbReference type="InterPro" id="IPR051911">
    <property type="entry name" value="SDR_oxidoreductase"/>
</dbReference>
<evidence type="ECO:0000256" key="3">
    <source>
        <dbReference type="RuleBase" id="RU000363"/>
    </source>
</evidence>
<dbReference type="KEGG" id="dfa:DFA_02153"/>
<reference evidence="5" key="1">
    <citation type="journal article" date="2011" name="Genome Res.">
        <title>Phylogeny-wide analysis of social amoeba genomes highlights ancient origins for complex intercellular communication.</title>
        <authorList>
            <person name="Heidel A.J."/>
            <person name="Lawal H.M."/>
            <person name="Felder M."/>
            <person name="Schilde C."/>
            <person name="Helps N.R."/>
            <person name="Tunggal B."/>
            <person name="Rivero F."/>
            <person name="John U."/>
            <person name="Schleicher M."/>
            <person name="Eichinger L."/>
            <person name="Platzer M."/>
            <person name="Noegel A.A."/>
            <person name="Schaap P."/>
            <person name="Gloeckner G."/>
        </authorList>
    </citation>
    <scope>NUCLEOTIDE SEQUENCE [LARGE SCALE GENOMIC DNA]</scope>
    <source>
        <strain evidence="5">SH3</strain>
    </source>
</reference>
<accession>F4PY99</accession>
<dbReference type="Pfam" id="PF00106">
    <property type="entry name" value="adh_short"/>
    <property type="match status" value="1"/>
</dbReference>
<dbReference type="CDD" id="cd05374">
    <property type="entry name" value="17beta-HSD-like_SDR_c"/>
    <property type="match status" value="1"/>
</dbReference>
<dbReference type="InterPro" id="IPR002347">
    <property type="entry name" value="SDR_fam"/>
</dbReference>
<dbReference type="PROSITE" id="PS00061">
    <property type="entry name" value="ADH_SHORT"/>
    <property type="match status" value="1"/>
</dbReference>
<evidence type="ECO:0000256" key="2">
    <source>
        <dbReference type="ARBA" id="ARBA00023002"/>
    </source>
</evidence>
<dbReference type="InterPro" id="IPR036291">
    <property type="entry name" value="NAD(P)-bd_dom_sf"/>
</dbReference>
<dbReference type="GO" id="GO:0016491">
    <property type="term" value="F:oxidoreductase activity"/>
    <property type="evidence" value="ECO:0007669"/>
    <property type="project" value="UniProtKB-KW"/>
</dbReference>
<dbReference type="PANTHER" id="PTHR43976">
    <property type="entry name" value="SHORT CHAIN DEHYDROGENASE"/>
    <property type="match status" value="1"/>
</dbReference>
<organism evidence="4 5">
    <name type="scientific">Cavenderia fasciculata</name>
    <name type="common">Slime mold</name>
    <name type="synonym">Dictyostelium fasciculatum</name>
    <dbReference type="NCBI Taxonomy" id="261658"/>
    <lineage>
        <taxon>Eukaryota</taxon>
        <taxon>Amoebozoa</taxon>
        <taxon>Evosea</taxon>
        <taxon>Eumycetozoa</taxon>
        <taxon>Dictyostelia</taxon>
        <taxon>Acytosteliales</taxon>
        <taxon>Cavenderiaceae</taxon>
        <taxon>Cavenderia</taxon>
    </lineage>
</organism>
<name>F4PY99_CACFS</name>
<sequence length="286" mass="31843">MISSQIYYVTGASKGIGKTLVERLLLNGDKVVATSRDKKQLNELFGQDNENFLALKVDLANEESVKKSVEQSVQHFGTLDIIVNNAGYAYIGSIEESTNEMIKENFDINFYGTVNVIRHALPILRTKRQGLFINVSSLCAFYGFAGCGIYSATKAAVDLLTESLQQELIPFNVKAITINPGAFRTEFIGTIQPPANFIQDYKPLNESQIKINETLHNNQRGDPNKLVDVVFEIVKRNGQGIALPQHIYIGTDCTDTVLAKAKQIQKEIEEWSFITTKTDFDTVAPQ</sequence>
<dbReference type="GeneID" id="14871436"/>
<dbReference type="SUPFAM" id="SSF51735">
    <property type="entry name" value="NAD(P)-binding Rossmann-fold domains"/>
    <property type="match status" value="1"/>
</dbReference>
<comment type="similarity">
    <text evidence="1 3">Belongs to the short-chain dehydrogenases/reductases (SDR) family.</text>
</comment>
<dbReference type="AlphaFoldDB" id="F4PY99"/>
<gene>
    <name evidence="4" type="ORF">DFA_02153</name>
</gene>
<evidence type="ECO:0000313" key="5">
    <source>
        <dbReference type="Proteomes" id="UP000007797"/>
    </source>
</evidence>
<protein>
    <submittedName>
        <fullName evidence="4">Oxidoreductase</fullName>
    </submittedName>
</protein>
<dbReference type="PRINTS" id="PR00080">
    <property type="entry name" value="SDRFAMILY"/>
</dbReference>
<proteinExistence type="inferred from homology"/>
<dbReference type="OMA" id="VWEAYNI"/>
<dbReference type="PANTHER" id="PTHR43976:SF16">
    <property type="entry name" value="SHORT-CHAIN DEHYDROGENASE_REDUCTASE FAMILY PROTEIN"/>
    <property type="match status" value="1"/>
</dbReference>
<dbReference type="OrthoDB" id="13950at2759"/>
<dbReference type="Gene3D" id="3.40.50.720">
    <property type="entry name" value="NAD(P)-binding Rossmann-like Domain"/>
    <property type="match status" value="1"/>
</dbReference>
<dbReference type="STRING" id="1054147.F4PY99"/>
<keyword evidence="2" id="KW-0560">Oxidoreductase</keyword>
<dbReference type="PRINTS" id="PR00081">
    <property type="entry name" value="GDHRDH"/>
</dbReference>
<dbReference type="RefSeq" id="XP_004357637.1">
    <property type="nucleotide sequence ID" value="XM_004357580.1"/>
</dbReference>
<evidence type="ECO:0000313" key="4">
    <source>
        <dbReference type="EMBL" id="EGG19366.1"/>
    </source>
</evidence>
<dbReference type="Proteomes" id="UP000007797">
    <property type="component" value="Unassembled WGS sequence"/>
</dbReference>
<keyword evidence="5" id="KW-1185">Reference proteome</keyword>